<keyword evidence="3" id="KW-1003">Cell membrane</keyword>
<dbReference type="GO" id="GO:0005886">
    <property type="term" value="C:plasma membrane"/>
    <property type="evidence" value="ECO:0007669"/>
    <property type="project" value="UniProtKB-SubCell"/>
</dbReference>
<evidence type="ECO:0000256" key="8">
    <source>
        <dbReference type="ARBA" id="ARBA00022989"/>
    </source>
</evidence>
<comment type="subcellular location">
    <subcellularLocation>
        <location evidence="1">Cell membrane</location>
        <topology evidence="1">Single-pass type I membrane protein</topology>
    </subcellularLocation>
</comment>
<comment type="caution">
    <text evidence="12">The sequence shown here is derived from an EMBL/GenBank/DDBJ whole genome shotgun (WGS) entry which is preliminary data.</text>
</comment>
<dbReference type="PANTHER" id="PTHR48061">
    <property type="entry name" value="LEUCINE-RICH REPEAT RECEPTOR PROTEIN KINASE EMS1-LIKE-RELATED"/>
    <property type="match status" value="1"/>
</dbReference>
<evidence type="ECO:0000256" key="10">
    <source>
        <dbReference type="ARBA" id="ARBA00023170"/>
    </source>
</evidence>
<keyword evidence="9" id="KW-0472">Membrane</keyword>
<sequence>MWKSHGEGEGSDCCSWDGVECDRETGHVTGLHLASSCLSGSINSSSTLFSLVNLQRLDLSDNYFHHSEIPNGIGQLSGLRSLNLGGSGFSGQIPWELLALSKLVFLDLSANPMLQLQKPGLRNLVQNLTHLKELHLSQVNISSTIPHELANLSSLTSLLLRECGLHGEFPMNIFQLPSLQYLSVRYNPDLIGYLPEFQESSPLKMLYLAGLVPSSLGHLTQLSGLDLSFNLFSGPIPSFLANLTQLTILSLGNNQLIGQIPSWLMNLTQLTKLDLAGNSLEGGILSSLFELVNLQDLSLYGNYLNGTVEVNMLFKLKNLTNFQLSGNRLSLLSYTRTNVTLPKFKILGLASCNLTEFPDFLQNQDELEVLSLSDNKIHGPIPQWMWNISKETLGALELSGNLLTGLINIQLCFHGPGFLHVWPTSANLCLYWIWEATGALPQLQVLILRSNRFHGAIGSWNSNFRFPKLRIVDLSENEFIGDLPSDYFQNWDAMKHTDANGLRYMQTNPKFEIPGYKMVSHYMYSVTMKNKGMQRFYEKIPDIFMAIDFSGNNFKGQIPTSIGSLMGLHLLNLGSNNLTGHIPSSMGNLIQLESLDLSQNKLSGEIPWQLSRMTFLEFFNASHNRLTGRIPQGKQFATLENASFDGNLGLCGSPLSRECGSSEASPPTLSSSKQGSTSEFDWKIILMGYGSGLVIGFSIGYSLTSWKHEWFVKTFEKWQRKWTRKERKGHRG</sequence>
<dbReference type="EMBL" id="QGNW01000116">
    <property type="protein sequence ID" value="RVW95068.1"/>
    <property type="molecule type" value="Genomic_DNA"/>
</dbReference>
<dbReference type="SMART" id="SM00369">
    <property type="entry name" value="LRR_TYP"/>
    <property type="match status" value="9"/>
</dbReference>
<dbReference type="InterPro" id="IPR001611">
    <property type="entry name" value="Leu-rich_rpt"/>
</dbReference>
<dbReference type="AlphaFoldDB" id="A0A438IEA6"/>
<proteinExistence type="inferred from homology"/>
<dbReference type="FunFam" id="3.80.10.10:FF:000041">
    <property type="entry name" value="LRR receptor-like serine/threonine-protein kinase ERECTA"/>
    <property type="match status" value="1"/>
</dbReference>
<keyword evidence="10 12" id="KW-0675">Receptor</keyword>
<dbReference type="SUPFAM" id="SSF52058">
    <property type="entry name" value="L domain-like"/>
    <property type="match status" value="1"/>
</dbReference>
<comment type="similarity">
    <text evidence="2">Belongs to the RLP family.</text>
</comment>
<dbReference type="PANTHER" id="PTHR48061:SF12">
    <property type="entry name" value="DISEASE RESISTANCE LIKE PROTEIN"/>
    <property type="match status" value="1"/>
</dbReference>
<name>A0A438IEA6_VITVI</name>
<evidence type="ECO:0000256" key="9">
    <source>
        <dbReference type="ARBA" id="ARBA00023136"/>
    </source>
</evidence>
<keyword evidence="6" id="KW-0732">Signal</keyword>
<dbReference type="Gene3D" id="3.80.10.10">
    <property type="entry name" value="Ribonuclease Inhibitor"/>
    <property type="match status" value="5"/>
</dbReference>
<evidence type="ECO:0000256" key="6">
    <source>
        <dbReference type="ARBA" id="ARBA00022729"/>
    </source>
</evidence>
<dbReference type="Proteomes" id="UP000288805">
    <property type="component" value="Unassembled WGS sequence"/>
</dbReference>
<keyword evidence="5" id="KW-0812">Transmembrane</keyword>
<evidence type="ECO:0000256" key="7">
    <source>
        <dbReference type="ARBA" id="ARBA00022737"/>
    </source>
</evidence>
<dbReference type="Pfam" id="PF00560">
    <property type="entry name" value="LRR_1"/>
    <property type="match status" value="5"/>
</dbReference>
<evidence type="ECO:0000313" key="12">
    <source>
        <dbReference type="EMBL" id="RVW95068.1"/>
    </source>
</evidence>
<evidence type="ECO:0000256" key="4">
    <source>
        <dbReference type="ARBA" id="ARBA00022614"/>
    </source>
</evidence>
<dbReference type="InterPro" id="IPR046956">
    <property type="entry name" value="RLP23-like"/>
</dbReference>
<dbReference type="SUPFAM" id="SSF52047">
    <property type="entry name" value="RNI-like"/>
    <property type="match status" value="1"/>
</dbReference>
<keyword evidence="4" id="KW-0433">Leucine-rich repeat</keyword>
<reference evidence="12 13" key="1">
    <citation type="journal article" date="2018" name="PLoS Genet.">
        <title>Population sequencing reveals clonal diversity and ancestral inbreeding in the grapevine cultivar Chardonnay.</title>
        <authorList>
            <person name="Roach M.J."/>
            <person name="Johnson D.L."/>
            <person name="Bohlmann J."/>
            <person name="van Vuuren H.J."/>
            <person name="Jones S.J."/>
            <person name="Pretorius I.S."/>
            <person name="Schmidt S.A."/>
            <person name="Borneman A.R."/>
        </authorList>
    </citation>
    <scope>NUCLEOTIDE SEQUENCE [LARGE SCALE GENOMIC DNA]</scope>
    <source>
        <strain evidence="13">cv. Chardonnay</strain>
        <tissue evidence="12">Leaf</tissue>
    </source>
</reference>
<keyword evidence="8" id="KW-1133">Transmembrane helix</keyword>
<evidence type="ECO:0000256" key="5">
    <source>
        <dbReference type="ARBA" id="ARBA00022692"/>
    </source>
</evidence>
<evidence type="ECO:0000313" key="13">
    <source>
        <dbReference type="Proteomes" id="UP000288805"/>
    </source>
</evidence>
<keyword evidence="11" id="KW-0325">Glycoprotein</keyword>
<dbReference type="InterPro" id="IPR032675">
    <property type="entry name" value="LRR_dom_sf"/>
</dbReference>
<accession>A0A438IEA6</accession>
<evidence type="ECO:0000256" key="1">
    <source>
        <dbReference type="ARBA" id="ARBA00004251"/>
    </source>
</evidence>
<gene>
    <name evidence="12" type="primary">RLP12_65</name>
    <name evidence="12" type="ORF">CK203_025633</name>
</gene>
<evidence type="ECO:0000256" key="3">
    <source>
        <dbReference type="ARBA" id="ARBA00022475"/>
    </source>
</evidence>
<keyword evidence="7" id="KW-0677">Repeat</keyword>
<evidence type="ECO:0000256" key="11">
    <source>
        <dbReference type="ARBA" id="ARBA00023180"/>
    </source>
</evidence>
<dbReference type="InterPro" id="IPR003591">
    <property type="entry name" value="Leu-rich_rpt_typical-subtyp"/>
</dbReference>
<organism evidence="12 13">
    <name type="scientific">Vitis vinifera</name>
    <name type="common">Grape</name>
    <dbReference type="NCBI Taxonomy" id="29760"/>
    <lineage>
        <taxon>Eukaryota</taxon>
        <taxon>Viridiplantae</taxon>
        <taxon>Streptophyta</taxon>
        <taxon>Embryophyta</taxon>
        <taxon>Tracheophyta</taxon>
        <taxon>Spermatophyta</taxon>
        <taxon>Magnoliopsida</taxon>
        <taxon>eudicotyledons</taxon>
        <taxon>Gunneridae</taxon>
        <taxon>Pentapetalae</taxon>
        <taxon>rosids</taxon>
        <taxon>Vitales</taxon>
        <taxon>Vitaceae</taxon>
        <taxon>Viteae</taxon>
        <taxon>Vitis</taxon>
    </lineage>
</organism>
<dbReference type="FunFam" id="3.80.10.10:FF:000213">
    <property type="entry name" value="Tyrosine-sulfated glycopeptide receptor 1"/>
    <property type="match status" value="1"/>
</dbReference>
<evidence type="ECO:0000256" key="2">
    <source>
        <dbReference type="ARBA" id="ARBA00009592"/>
    </source>
</evidence>
<dbReference type="Pfam" id="PF13855">
    <property type="entry name" value="LRR_8"/>
    <property type="match status" value="1"/>
</dbReference>
<protein>
    <submittedName>
        <fullName evidence="12">Receptor-like protein 12</fullName>
    </submittedName>
</protein>